<evidence type="ECO:0000259" key="12">
    <source>
        <dbReference type="PROSITE" id="PS51846"/>
    </source>
</evidence>
<evidence type="ECO:0000313" key="13">
    <source>
        <dbReference type="EMBL" id="PIW32187.1"/>
    </source>
</evidence>
<dbReference type="GO" id="GO:0016020">
    <property type="term" value="C:membrane"/>
    <property type="evidence" value="ECO:0007669"/>
    <property type="project" value="UniProtKB-SubCell"/>
</dbReference>
<keyword evidence="6 8" id="KW-0472">Membrane</keyword>
<dbReference type="InterPro" id="IPR046342">
    <property type="entry name" value="CBS_dom_sf"/>
</dbReference>
<feature type="chain" id="PRO_5014779458" evidence="10">
    <location>
        <begin position="21"/>
        <end position="423"/>
    </location>
</feature>
<gene>
    <name evidence="13" type="ORF">COW28_06470</name>
</gene>
<dbReference type="PROSITE" id="PS51846">
    <property type="entry name" value="CNNM"/>
    <property type="match status" value="1"/>
</dbReference>
<sequence>MFLSQILTLIVLLCFSALFSASETALSSLGKFRVKEAIGKYGKRAHLLNRWLEEPNRLLTTILVGNNLVNIWASVLAATIVFQKFQQKGVAITTGLMTFLILVFGEITPKTFAKQNAERISLLLIKPLIFLSYLLFPLVKFLGGVSIVIIRLFGGRVAKQTSRISEKELKDVISVGEREGVIEEEEKEMIHSIFEFGDTLVKEVMTPRTGIIALEDTSTLREALDLMVREGHSRIPAYRENVDQIVGIVYSKDLLKQWQEGKLEKPVKELMRPPYFIPETKRVNELLREFQRHKISVAIVIDEYGGTAGLVTMEDLLEEIVGEISDHWEKKAPDFQKLPDGTILVNGKMEIERVNEELEMGLPEENDVETLAGFILSYVGRFPKVGETFRFKNLSFTIQTADEHSISLVQIKRLDLKTDKKIR</sequence>
<name>A0A2M7GX88_9BACT</name>
<dbReference type="EMBL" id="PFFY01000299">
    <property type="protein sequence ID" value="PIW32187.1"/>
    <property type="molecule type" value="Genomic_DNA"/>
</dbReference>
<evidence type="ECO:0000256" key="6">
    <source>
        <dbReference type="ARBA" id="ARBA00023136"/>
    </source>
</evidence>
<dbReference type="Pfam" id="PF01595">
    <property type="entry name" value="CNNM"/>
    <property type="match status" value="1"/>
</dbReference>
<evidence type="ECO:0000256" key="10">
    <source>
        <dbReference type="SAM" id="SignalP"/>
    </source>
</evidence>
<dbReference type="PANTHER" id="PTHR22777:SF17">
    <property type="entry name" value="UPF0053 PROTEIN SLL0260"/>
    <property type="match status" value="1"/>
</dbReference>
<feature type="transmembrane region" description="Helical" evidence="9">
    <location>
        <begin position="58"/>
        <end position="82"/>
    </location>
</feature>
<protein>
    <submittedName>
        <fullName evidence="13">Hemolysin</fullName>
    </submittedName>
</protein>
<reference evidence="14" key="1">
    <citation type="submission" date="2017-09" db="EMBL/GenBank/DDBJ databases">
        <title>Depth-based differentiation of microbial function through sediment-hosted aquifers and enrichment of novel symbionts in the deep terrestrial subsurface.</title>
        <authorList>
            <person name="Probst A.J."/>
            <person name="Ladd B."/>
            <person name="Jarett J.K."/>
            <person name="Geller-Mcgrath D.E."/>
            <person name="Sieber C.M.K."/>
            <person name="Emerson J.B."/>
            <person name="Anantharaman K."/>
            <person name="Thomas B.C."/>
            <person name="Malmstrom R."/>
            <person name="Stieglmeier M."/>
            <person name="Klingl A."/>
            <person name="Woyke T."/>
            <person name="Ryan C.M."/>
            <person name="Banfield J.F."/>
        </authorList>
    </citation>
    <scope>NUCLEOTIDE SEQUENCE [LARGE SCALE GENOMIC DNA]</scope>
</reference>
<dbReference type="PANTHER" id="PTHR22777">
    <property type="entry name" value="HEMOLYSIN-RELATED"/>
    <property type="match status" value="1"/>
</dbReference>
<keyword evidence="3" id="KW-0677">Repeat</keyword>
<keyword evidence="4 8" id="KW-1133">Transmembrane helix</keyword>
<dbReference type="SMART" id="SM00116">
    <property type="entry name" value="CBS"/>
    <property type="match status" value="2"/>
</dbReference>
<evidence type="ECO:0000256" key="4">
    <source>
        <dbReference type="ARBA" id="ARBA00022989"/>
    </source>
</evidence>
<dbReference type="SUPFAM" id="SSF56176">
    <property type="entry name" value="FAD-binding/transporter-associated domain-like"/>
    <property type="match status" value="1"/>
</dbReference>
<dbReference type="PROSITE" id="PS51371">
    <property type="entry name" value="CBS"/>
    <property type="match status" value="2"/>
</dbReference>
<feature type="domain" description="CNNM transmembrane" evidence="12">
    <location>
        <begin position="1"/>
        <end position="186"/>
    </location>
</feature>
<keyword evidence="2 8" id="KW-0812">Transmembrane</keyword>
<dbReference type="GO" id="GO:0050660">
    <property type="term" value="F:flavin adenine dinucleotide binding"/>
    <property type="evidence" value="ECO:0007669"/>
    <property type="project" value="InterPro"/>
</dbReference>
<evidence type="ECO:0000256" key="3">
    <source>
        <dbReference type="ARBA" id="ARBA00022737"/>
    </source>
</evidence>
<keyword evidence="10" id="KW-0732">Signal</keyword>
<feature type="domain" description="CBS" evidence="11">
    <location>
        <begin position="205"/>
        <end position="264"/>
    </location>
</feature>
<evidence type="ECO:0000259" key="11">
    <source>
        <dbReference type="PROSITE" id="PS51371"/>
    </source>
</evidence>
<dbReference type="Gene3D" id="3.30.465.10">
    <property type="match status" value="1"/>
</dbReference>
<dbReference type="FunFam" id="3.10.580.10:FF:000002">
    <property type="entry name" value="Magnesium/cobalt efflux protein CorC"/>
    <property type="match status" value="1"/>
</dbReference>
<dbReference type="AlphaFoldDB" id="A0A2M7GX88"/>
<dbReference type="CDD" id="cd04590">
    <property type="entry name" value="CBS_pair_CorC_HlyC_assoc"/>
    <property type="match status" value="1"/>
</dbReference>
<dbReference type="InterPro" id="IPR016169">
    <property type="entry name" value="FAD-bd_PCMH_sub2"/>
</dbReference>
<keyword evidence="5 7" id="KW-0129">CBS domain</keyword>
<evidence type="ECO:0000256" key="1">
    <source>
        <dbReference type="ARBA" id="ARBA00004141"/>
    </source>
</evidence>
<evidence type="ECO:0000313" key="14">
    <source>
        <dbReference type="Proteomes" id="UP000230025"/>
    </source>
</evidence>
<dbReference type="Pfam" id="PF03471">
    <property type="entry name" value="CorC_HlyC"/>
    <property type="match status" value="1"/>
</dbReference>
<feature type="transmembrane region" description="Helical" evidence="9">
    <location>
        <begin position="128"/>
        <end position="153"/>
    </location>
</feature>
<comment type="subcellular location">
    <subcellularLocation>
        <location evidence="1">Membrane</location>
        <topology evidence="1">Multi-pass membrane protein</topology>
    </subcellularLocation>
</comment>
<evidence type="ECO:0000256" key="7">
    <source>
        <dbReference type="PROSITE-ProRule" id="PRU00703"/>
    </source>
</evidence>
<accession>A0A2M7GX88</accession>
<dbReference type="Gene3D" id="3.10.580.10">
    <property type="entry name" value="CBS-domain"/>
    <property type="match status" value="1"/>
</dbReference>
<dbReference type="InterPro" id="IPR044751">
    <property type="entry name" value="Ion_transp-like_CBS"/>
</dbReference>
<evidence type="ECO:0000256" key="5">
    <source>
        <dbReference type="ARBA" id="ARBA00023122"/>
    </source>
</evidence>
<dbReference type="InterPro" id="IPR002550">
    <property type="entry name" value="CNNM"/>
</dbReference>
<dbReference type="SUPFAM" id="SSF54631">
    <property type="entry name" value="CBS-domain pair"/>
    <property type="match status" value="1"/>
</dbReference>
<evidence type="ECO:0000256" key="2">
    <source>
        <dbReference type="ARBA" id="ARBA00022692"/>
    </source>
</evidence>
<feature type="transmembrane region" description="Helical" evidence="9">
    <location>
        <begin position="89"/>
        <end position="108"/>
    </location>
</feature>
<evidence type="ECO:0000256" key="9">
    <source>
        <dbReference type="SAM" id="Phobius"/>
    </source>
</evidence>
<feature type="signal peptide" evidence="10">
    <location>
        <begin position="1"/>
        <end position="20"/>
    </location>
</feature>
<dbReference type="Pfam" id="PF00571">
    <property type="entry name" value="CBS"/>
    <property type="match status" value="2"/>
</dbReference>
<dbReference type="Proteomes" id="UP000230025">
    <property type="component" value="Unassembled WGS sequence"/>
</dbReference>
<feature type="domain" description="CBS" evidence="11">
    <location>
        <begin position="270"/>
        <end position="327"/>
    </location>
</feature>
<proteinExistence type="predicted"/>
<organism evidence="13 14">
    <name type="scientific">bacterium (Candidatus Ratteibacteria) CG15_BIG_FIL_POST_REV_8_21_14_020_41_12</name>
    <dbReference type="NCBI Taxonomy" id="2014291"/>
    <lineage>
        <taxon>Bacteria</taxon>
        <taxon>Candidatus Ratteibacteria</taxon>
    </lineage>
</organism>
<evidence type="ECO:0000256" key="8">
    <source>
        <dbReference type="PROSITE-ProRule" id="PRU01193"/>
    </source>
</evidence>
<comment type="caution">
    <text evidence="13">The sequence shown here is derived from an EMBL/GenBank/DDBJ whole genome shotgun (WGS) entry which is preliminary data.</text>
</comment>
<dbReference type="SMART" id="SM01091">
    <property type="entry name" value="CorC_HlyC"/>
    <property type="match status" value="1"/>
</dbReference>
<dbReference type="InterPro" id="IPR005170">
    <property type="entry name" value="Transptr-assoc_dom"/>
</dbReference>
<dbReference type="InterPro" id="IPR036318">
    <property type="entry name" value="FAD-bd_PCMH-like_sf"/>
</dbReference>
<dbReference type="InterPro" id="IPR000644">
    <property type="entry name" value="CBS_dom"/>
</dbReference>